<dbReference type="GO" id="GO:0045494">
    <property type="term" value="P:photoreceptor cell maintenance"/>
    <property type="evidence" value="ECO:0007669"/>
    <property type="project" value="TreeGrafter"/>
</dbReference>
<organism evidence="2 3">
    <name type="scientific">Cynoglossus semilaevis</name>
    <name type="common">Tongue sole</name>
    <dbReference type="NCBI Taxonomy" id="244447"/>
    <lineage>
        <taxon>Eukaryota</taxon>
        <taxon>Metazoa</taxon>
        <taxon>Chordata</taxon>
        <taxon>Craniata</taxon>
        <taxon>Vertebrata</taxon>
        <taxon>Euteleostomi</taxon>
        <taxon>Actinopterygii</taxon>
        <taxon>Neopterygii</taxon>
        <taxon>Teleostei</taxon>
        <taxon>Neoteleostei</taxon>
        <taxon>Acanthomorphata</taxon>
        <taxon>Carangaria</taxon>
        <taxon>Pleuronectiformes</taxon>
        <taxon>Pleuronectoidei</taxon>
        <taxon>Cynoglossidae</taxon>
        <taxon>Cynoglossinae</taxon>
        <taxon>Cynoglossus</taxon>
    </lineage>
</organism>
<feature type="compositionally biased region" description="Low complexity" evidence="1">
    <location>
        <begin position="546"/>
        <end position="558"/>
    </location>
</feature>
<dbReference type="GO" id="GO:0005930">
    <property type="term" value="C:axoneme"/>
    <property type="evidence" value="ECO:0007669"/>
    <property type="project" value="TreeGrafter"/>
</dbReference>
<dbReference type="OMA" id="RYYRGPQ"/>
<dbReference type="GO" id="GO:0000226">
    <property type="term" value="P:microtubule cytoskeleton organization"/>
    <property type="evidence" value="ECO:0007669"/>
    <property type="project" value="TreeGrafter"/>
</dbReference>
<sequence>MGYAEFDINMESRTGSVSSVLGSSTGRRAQTLKNSSFCSHSSSKLTQSIVRDHMVSHYKKVYSAKAAIDNSVPRSMVHSVKYNDQIQQDRVRKGSRPQSARSLPQKHSRAFRSPAQSRLSMQYDDGRYLYSRSSVVSSPGFGTSFHVKDIDYPSHKPAPPHHSRPASQQLNARNLEAALIRKQSALSLAASGGQSLHKSFQDPFQKTYSGDLLQKHSQNFTPDKPFTPKTLKSDRSSYLEKYRYYRAPRRKPTQDCSNSEQDTNIESTKPKECTQDVDEPSQGFISEQVWFEEELNSTYFLASRPHGKMNRSRDCLLFDSSSRVSSDRYKSALMRKVNAEEEELKYLEFISAVTEDILTRSFISDRYGEEELKYLEFISAVTEDILTRSFISDRVIERVMKRHIDMNRHQLDEDKMRHLLVVLRKDFEEPTNTPTSRTGVDKRTDLVDSLLPYLESEEKRAKTRGDSDVFSNASVNKRSGSPHSTEALSTSTPLHPTEKAASSTNTNRNEQELDSQEKSNGSPQLSELLSENTPVNEEEFQNNQITTTYTSGTVSTETQQHTSAVSSEEGSHQDRAEVSPHGQSPEVEDLGRCLSESLQVSSNTSTNENTTNDQRENTDDSSSDDDF</sequence>
<reference evidence="2" key="3">
    <citation type="submission" date="2025-09" db="UniProtKB">
        <authorList>
            <consortium name="Ensembl"/>
        </authorList>
    </citation>
    <scope>IDENTIFICATION</scope>
</reference>
<dbReference type="GeneTree" id="ENSGT00390000014113"/>
<dbReference type="STRING" id="244447.ENSCSEP00000007407"/>
<dbReference type="Pfam" id="PF15244">
    <property type="entry name" value="HSD3"/>
    <property type="match status" value="2"/>
</dbReference>
<reference evidence="2 3" key="1">
    <citation type="journal article" date="2014" name="Nat. Genet.">
        <title>Whole-genome sequence of a flatfish provides insights into ZW sex chromosome evolution and adaptation to a benthic lifestyle.</title>
        <authorList>
            <person name="Chen S."/>
            <person name="Zhang G."/>
            <person name="Shao C."/>
            <person name="Huang Q."/>
            <person name="Liu G."/>
            <person name="Zhang P."/>
            <person name="Song W."/>
            <person name="An N."/>
            <person name="Chalopin D."/>
            <person name="Volff J.N."/>
            <person name="Hong Y."/>
            <person name="Li Q."/>
            <person name="Sha Z."/>
            <person name="Zhou H."/>
            <person name="Xie M."/>
            <person name="Yu Q."/>
            <person name="Liu Y."/>
            <person name="Xiang H."/>
            <person name="Wang N."/>
            <person name="Wu K."/>
            <person name="Yang C."/>
            <person name="Zhou Q."/>
            <person name="Liao X."/>
            <person name="Yang L."/>
            <person name="Hu Q."/>
            <person name="Zhang J."/>
            <person name="Meng L."/>
            <person name="Jin L."/>
            <person name="Tian Y."/>
            <person name="Lian J."/>
            <person name="Yang J."/>
            <person name="Miao G."/>
            <person name="Liu S."/>
            <person name="Liang Z."/>
            <person name="Yan F."/>
            <person name="Li Y."/>
            <person name="Sun B."/>
            <person name="Zhang H."/>
            <person name="Zhang J."/>
            <person name="Zhu Y."/>
            <person name="Du M."/>
            <person name="Zhao Y."/>
            <person name="Schartl M."/>
            <person name="Tang Q."/>
            <person name="Wang J."/>
        </authorList>
    </citation>
    <scope>NUCLEOTIDE SEQUENCE</scope>
</reference>
<accession>A0A3P8UYH9</accession>
<feature type="region of interest" description="Disordered" evidence="1">
    <location>
        <begin position="249"/>
        <end position="278"/>
    </location>
</feature>
<feature type="region of interest" description="Disordered" evidence="1">
    <location>
        <begin position="457"/>
        <end position="627"/>
    </location>
</feature>
<dbReference type="GO" id="GO:0036064">
    <property type="term" value="C:ciliary basal body"/>
    <property type="evidence" value="ECO:0007669"/>
    <property type="project" value="TreeGrafter"/>
</dbReference>
<dbReference type="Ensembl" id="ENSCSET00000007486.1">
    <property type="protein sequence ID" value="ENSCSEP00000007407.1"/>
    <property type="gene ID" value="ENSCSEG00000004777.1"/>
</dbReference>
<dbReference type="PANTHER" id="PTHR14917">
    <property type="entry name" value="SPERMATOGENESIS-ASSOCIATED PROTEIN 7"/>
    <property type="match status" value="1"/>
</dbReference>
<evidence type="ECO:0000256" key="1">
    <source>
        <dbReference type="SAM" id="MobiDB-lite"/>
    </source>
</evidence>
<feature type="compositionally biased region" description="Low complexity" evidence="1">
    <location>
        <begin position="601"/>
        <end position="612"/>
    </location>
</feature>
<reference evidence="2" key="2">
    <citation type="submission" date="2025-08" db="UniProtKB">
        <authorList>
            <consortium name="Ensembl"/>
        </authorList>
    </citation>
    <scope>IDENTIFICATION</scope>
</reference>
<feature type="compositionally biased region" description="Basic and acidic residues" evidence="1">
    <location>
        <begin position="569"/>
        <end position="578"/>
    </location>
</feature>
<feature type="compositionally biased region" description="Polar residues" evidence="1">
    <location>
        <begin position="469"/>
        <end position="508"/>
    </location>
</feature>
<dbReference type="GO" id="GO:0120206">
    <property type="term" value="C:photoreceptor distal connecting cilium"/>
    <property type="evidence" value="ECO:0007669"/>
    <property type="project" value="TreeGrafter"/>
</dbReference>
<dbReference type="InterPro" id="IPR029357">
    <property type="entry name" value="SPATA7"/>
</dbReference>
<name>A0A3P8UYH9_CYNSE</name>
<dbReference type="AlphaFoldDB" id="A0A3P8UYH9"/>
<feature type="region of interest" description="Disordered" evidence="1">
    <location>
        <begin position="82"/>
        <end position="117"/>
    </location>
</feature>
<feature type="compositionally biased region" description="Polar residues" evidence="1">
    <location>
        <begin position="254"/>
        <end position="267"/>
    </location>
</feature>
<evidence type="ECO:0000313" key="2">
    <source>
        <dbReference type="Ensembl" id="ENSCSEP00000007407.1"/>
    </source>
</evidence>
<proteinExistence type="predicted"/>
<evidence type="ECO:0000313" key="3">
    <source>
        <dbReference type="Proteomes" id="UP000265120"/>
    </source>
</evidence>
<protein>
    <submittedName>
        <fullName evidence="2">Spermatogenesis associated 7</fullName>
    </submittedName>
</protein>
<feature type="compositionally biased region" description="Polar residues" evidence="1">
    <location>
        <begin position="518"/>
        <end position="545"/>
    </location>
</feature>
<dbReference type="InParanoid" id="A0A3P8UYH9"/>
<feature type="compositionally biased region" description="Polar residues" evidence="1">
    <location>
        <begin position="559"/>
        <end position="568"/>
    </location>
</feature>
<dbReference type="GO" id="GO:0120200">
    <property type="term" value="C:rod photoreceptor outer segment"/>
    <property type="evidence" value="ECO:0007669"/>
    <property type="project" value="TreeGrafter"/>
</dbReference>
<dbReference type="Proteomes" id="UP000265120">
    <property type="component" value="Chromosome 1"/>
</dbReference>
<keyword evidence="3" id="KW-1185">Reference proteome</keyword>
<dbReference type="PANTHER" id="PTHR14917:SF4">
    <property type="entry name" value="SPERMATOGENESIS-ASSOCIATED 7"/>
    <property type="match status" value="1"/>
</dbReference>
<feature type="compositionally biased region" description="Basic and acidic residues" evidence="1">
    <location>
        <begin position="457"/>
        <end position="467"/>
    </location>
</feature>